<dbReference type="EMBL" id="JBHPON010000002">
    <property type="protein sequence ID" value="MFC6035945.1"/>
    <property type="molecule type" value="Genomic_DNA"/>
</dbReference>
<evidence type="ECO:0000256" key="3">
    <source>
        <dbReference type="ARBA" id="ARBA00023163"/>
    </source>
</evidence>
<evidence type="ECO:0000259" key="4">
    <source>
        <dbReference type="PROSITE" id="PS01124"/>
    </source>
</evidence>
<dbReference type="SUPFAM" id="SSF46689">
    <property type="entry name" value="Homeodomain-like"/>
    <property type="match status" value="2"/>
</dbReference>
<evidence type="ECO:0000313" key="6">
    <source>
        <dbReference type="Proteomes" id="UP001596116"/>
    </source>
</evidence>
<dbReference type="PROSITE" id="PS01124">
    <property type="entry name" value="HTH_ARAC_FAMILY_2"/>
    <property type="match status" value="1"/>
</dbReference>
<evidence type="ECO:0000256" key="2">
    <source>
        <dbReference type="ARBA" id="ARBA00023125"/>
    </source>
</evidence>
<keyword evidence="6" id="KW-1185">Reference proteome</keyword>
<dbReference type="PANTHER" id="PTHR46796">
    <property type="entry name" value="HTH-TYPE TRANSCRIPTIONAL ACTIVATOR RHAS-RELATED"/>
    <property type="match status" value="1"/>
</dbReference>
<dbReference type="PROSITE" id="PS00041">
    <property type="entry name" value="HTH_ARAC_FAMILY_1"/>
    <property type="match status" value="1"/>
</dbReference>
<dbReference type="InterPro" id="IPR009057">
    <property type="entry name" value="Homeodomain-like_sf"/>
</dbReference>
<dbReference type="InterPro" id="IPR018062">
    <property type="entry name" value="HTH_AraC-typ_CS"/>
</dbReference>
<keyword evidence="2" id="KW-0238">DNA-binding</keyword>
<dbReference type="Proteomes" id="UP001596116">
    <property type="component" value="Unassembled WGS sequence"/>
</dbReference>
<sequence length="302" mass="33190">MQLLTTPPRDAAELDALYARTPAEGMFYSGAVHRERFDIAKDYNEDWSCAAITWLSGGIEEYALQGARRPLRLHSAGALTLARGARYAYAALGEAPFRTNMISFPHWITDGAAHRALDEDIHGESRNGRRLQTRLILPGTDAQSLMDEIATRTRQGGAGREWYAEKCALLYADLLDAQDAGAAARETISAVKASTRTELARRCALARDVMLQRFGEADLSLNDVAREAMLSQYHLIRVFKTITGATPMQFLGMVRMDAALRLVADTNLCISDIANAVGYSDRSAFFRAFRKAHGCAPSAVGR</sequence>
<dbReference type="RefSeq" id="WP_379882835.1">
    <property type="nucleotide sequence ID" value="NZ_JBHPON010000002.1"/>
</dbReference>
<name>A0ABW1KV37_9PROT</name>
<feature type="domain" description="HTH araC/xylS-type" evidence="4">
    <location>
        <begin position="204"/>
        <end position="302"/>
    </location>
</feature>
<dbReference type="InterPro" id="IPR018060">
    <property type="entry name" value="HTH_AraC"/>
</dbReference>
<dbReference type="InterPro" id="IPR050204">
    <property type="entry name" value="AraC_XylS_family_regulators"/>
</dbReference>
<gene>
    <name evidence="5" type="ORF">ACFMB1_10350</name>
</gene>
<evidence type="ECO:0000313" key="5">
    <source>
        <dbReference type="EMBL" id="MFC6035945.1"/>
    </source>
</evidence>
<dbReference type="PANTHER" id="PTHR46796:SF6">
    <property type="entry name" value="ARAC SUBFAMILY"/>
    <property type="match status" value="1"/>
</dbReference>
<organism evidence="5 6">
    <name type="scientific">Hyphococcus aureus</name>
    <dbReference type="NCBI Taxonomy" id="2666033"/>
    <lineage>
        <taxon>Bacteria</taxon>
        <taxon>Pseudomonadati</taxon>
        <taxon>Pseudomonadota</taxon>
        <taxon>Alphaproteobacteria</taxon>
        <taxon>Parvularculales</taxon>
        <taxon>Parvularculaceae</taxon>
        <taxon>Hyphococcus</taxon>
    </lineage>
</organism>
<comment type="caution">
    <text evidence="5">The sequence shown here is derived from an EMBL/GenBank/DDBJ whole genome shotgun (WGS) entry which is preliminary data.</text>
</comment>
<keyword evidence="1" id="KW-0805">Transcription regulation</keyword>
<dbReference type="Gene3D" id="1.10.10.60">
    <property type="entry name" value="Homeodomain-like"/>
    <property type="match status" value="2"/>
</dbReference>
<accession>A0ABW1KV37</accession>
<proteinExistence type="predicted"/>
<keyword evidence="3" id="KW-0804">Transcription</keyword>
<protein>
    <submittedName>
        <fullName evidence="5">Helix-turn-helix transcriptional regulator</fullName>
    </submittedName>
</protein>
<dbReference type="Pfam" id="PF12833">
    <property type="entry name" value="HTH_18"/>
    <property type="match status" value="1"/>
</dbReference>
<reference evidence="5 6" key="1">
    <citation type="submission" date="2024-09" db="EMBL/GenBank/DDBJ databases">
        <authorList>
            <person name="Zhang Z.-H."/>
        </authorList>
    </citation>
    <scope>NUCLEOTIDE SEQUENCE [LARGE SCALE GENOMIC DNA]</scope>
    <source>
        <strain evidence="5 6">HHTR114</strain>
    </source>
</reference>
<dbReference type="SMART" id="SM00342">
    <property type="entry name" value="HTH_ARAC"/>
    <property type="match status" value="1"/>
</dbReference>
<evidence type="ECO:0000256" key="1">
    <source>
        <dbReference type="ARBA" id="ARBA00023015"/>
    </source>
</evidence>